<dbReference type="EMBL" id="JARQWQ010000070">
    <property type="protein sequence ID" value="KAK2554403.1"/>
    <property type="molecule type" value="Genomic_DNA"/>
</dbReference>
<evidence type="ECO:0000313" key="3">
    <source>
        <dbReference type="EMBL" id="KAK2554403.1"/>
    </source>
</evidence>
<dbReference type="Proteomes" id="UP001249851">
    <property type="component" value="Unassembled WGS sequence"/>
</dbReference>
<feature type="binding site" description="axial binding residue" evidence="2">
    <location>
        <position position="427"/>
    </location>
    <ligand>
        <name>heme</name>
        <dbReference type="ChEBI" id="CHEBI:30413"/>
    </ligand>
    <ligandPart>
        <name>Fe</name>
        <dbReference type="ChEBI" id="CHEBI:18248"/>
    </ligandPart>
</feature>
<dbReference type="InterPro" id="IPR002401">
    <property type="entry name" value="Cyt_P450_E_grp-I"/>
</dbReference>
<dbReference type="InterPro" id="IPR050196">
    <property type="entry name" value="Cytochrome_P450_Monoox"/>
</dbReference>
<comment type="cofactor">
    <cofactor evidence="2">
        <name>heme</name>
        <dbReference type="ChEBI" id="CHEBI:30413"/>
    </cofactor>
</comment>
<keyword evidence="2" id="KW-0349">Heme</keyword>
<dbReference type="PANTHER" id="PTHR24291">
    <property type="entry name" value="CYTOCHROME P450 FAMILY 4"/>
    <property type="match status" value="1"/>
</dbReference>
<dbReference type="GO" id="GO:0005506">
    <property type="term" value="F:iron ion binding"/>
    <property type="evidence" value="ECO:0007669"/>
    <property type="project" value="InterPro"/>
</dbReference>
<dbReference type="GO" id="GO:0016705">
    <property type="term" value="F:oxidoreductase activity, acting on paired donors, with incorporation or reduction of molecular oxygen"/>
    <property type="evidence" value="ECO:0007669"/>
    <property type="project" value="InterPro"/>
</dbReference>
<comment type="caution">
    <text evidence="3">The sequence shown here is derived from an EMBL/GenBank/DDBJ whole genome shotgun (WGS) entry which is preliminary data.</text>
</comment>
<comment type="similarity">
    <text evidence="1">Belongs to the cytochrome P450 family.</text>
</comment>
<dbReference type="PANTHER" id="PTHR24291:SF201">
    <property type="entry name" value="CYTOCHROME P450, FAMILY 4, SUBFAMILY B, POLYPEPTIDE 7"/>
    <property type="match status" value="1"/>
</dbReference>
<keyword evidence="2" id="KW-0408">Iron</keyword>
<dbReference type="SUPFAM" id="SSF48264">
    <property type="entry name" value="Cytochrome P450"/>
    <property type="match status" value="1"/>
</dbReference>
<keyword evidence="2" id="KW-0479">Metal-binding</keyword>
<dbReference type="Pfam" id="PF00067">
    <property type="entry name" value="p450"/>
    <property type="match status" value="1"/>
</dbReference>
<dbReference type="CDD" id="cd20659">
    <property type="entry name" value="CYP4B_4F-like"/>
    <property type="match status" value="1"/>
</dbReference>
<name>A0AAD9UY96_ACRCE</name>
<dbReference type="InterPro" id="IPR001128">
    <property type="entry name" value="Cyt_P450"/>
</dbReference>
<dbReference type="Gene3D" id="1.10.630.10">
    <property type="entry name" value="Cytochrome P450"/>
    <property type="match status" value="1"/>
</dbReference>
<dbReference type="GO" id="GO:0020037">
    <property type="term" value="F:heme binding"/>
    <property type="evidence" value="ECO:0007669"/>
    <property type="project" value="InterPro"/>
</dbReference>
<reference evidence="3" key="2">
    <citation type="journal article" date="2023" name="Science">
        <title>Genomic signatures of disease resistance in endangered staghorn corals.</title>
        <authorList>
            <person name="Vollmer S.V."/>
            <person name="Selwyn J.D."/>
            <person name="Despard B.A."/>
            <person name="Roesel C.L."/>
        </authorList>
    </citation>
    <scope>NUCLEOTIDE SEQUENCE</scope>
    <source>
        <strain evidence="3">K2</strain>
    </source>
</reference>
<dbReference type="PRINTS" id="PR00385">
    <property type="entry name" value="P450"/>
</dbReference>
<evidence type="ECO:0000256" key="2">
    <source>
        <dbReference type="PIRSR" id="PIRSR602401-1"/>
    </source>
</evidence>
<organism evidence="3 4">
    <name type="scientific">Acropora cervicornis</name>
    <name type="common">Staghorn coral</name>
    <dbReference type="NCBI Taxonomy" id="6130"/>
    <lineage>
        <taxon>Eukaryota</taxon>
        <taxon>Metazoa</taxon>
        <taxon>Cnidaria</taxon>
        <taxon>Anthozoa</taxon>
        <taxon>Hexacorallia</taxon>
        <taxon>Scleractinia</taxon>
        <taxon>Astrocoeniina</taxon>
        <taxon>Acroporidae</taxon>
        <taxon>Acropora</taxon>
    </lineage>
</organism>
<evidence type="ECO:0000256" key="1">
    <source>
        <dbReference type="ARBA" id="ARBA00010617"/>
    </source>
</evidence>
<keyword evidence="4" id="KW-1185">Reference proteome</keyword>
<reference evidence="3" key="1">
    <citation type="journal article" date="2023" name="G3 (Bethesda)">
        <title>Whole genome assembly and annotation of the endangered Caribbean coral Acropora cervicornis.</title>
        <authorList>
            <person name="Selwyn J.D."/>
            <person name="Vollmer S.V."/>
        </authorList>
    </citation>
    <scope>NUCLEOTIDE SEQUENCE</scope>
    <source>
        <strain evidence="3">K2</strain>
    </source>
</reference>
<protein>
    <submittedName>
        <fullName evidence="3">Cytochrome P450 4F4</fullName>
    </submittedName>
</protein>
<gene>
    <name evidence="3" type="ORF">P5673_024108</name>
</gene>
<dbReference type="PRINTS" id="PR00463">
    <property type="entry name" value="EP450I"/>
</dbReference>
<dbReference type="InterPro" id="IPR036396">
    <property type="entry name" value="Cyt_P450_sf"/>
</dbReference>
<dbReference type="GO" id="GO:0004497">
    <property type="term" value="F:monooxygenase activity"/>
    <property type="evidence" value="ECO:0007669"/>
    <property type="project" value="InterPro"/>
</dbReference>
<accession>A0AAD9UY96</accession>
<dbReference type="AlphaFoldDB" id="A0AAD9UY96"/>
<evidence type="ECO:0000313" key="4">
    <source>
        <dbReference type="Proteomes" id="UP001249851"/>
    </source>
</evidence>
<proteinExistence type="inferred from homology"/>
<sequence length="496" mass="56913">MPEIEAHAMFQDLEWIISAATRQPSIACIVLVGLATSLALVVAKSYFRVRNFDGPSCHWIKGHLDETAYRVWFGPVKSAVVLCHPDTIKPVLQSTYKEESVCRLLSPFLGVGLGLQDGQKWKSTRKLLTPAFHFKTIKPYIDVFEESAKVLLKKWSTVPNGEVELFHDIGLLSLDSILKCSFTEAFMTAIHENTQAIMDRFSNPLHYFEFIYNLTAKGRKFRSNSKILAQKANEIIQGRRKDILEKPEKEALRRQNHFDFLDVLLEAKRDSGQGLTDEEILAEVRTFMFAGLDTVTSAISWILYCLALNPDHQKYCQEEVDRIFDKDNGLLWNDLGNLPYLKLCINESMRLYSPVPIICRRADEEYDLQGKKFPKDTFLYVNIFALHRNPYVWKNPEVFDPMRFSEERAKDRPSHSFIPFSAGFRNCIGQTFAMAEIKVTLAMILHRFDLTVAPNNIVPIEDLLTVLMLQSRKGVRINLTPRKNVICPDDNENIIT</sequence>